<comment type="caution">
    <text evidence="4">The sequence shown here is derived from an EMBL/GenBank/DDBJ whole genome shotgun (WGS) entry which is preliminary data.</text>
</comment>
<keyword evidence="3" id="KW-0812">Transmembrane</keyword>
<evidence type="ECO:0000256" key="1">
    <source>
        <dbReference type="ARBA" id="ARBA00005445"/>
    </source>
</evidence>
<keyword evidence="3" id="KW-1133">Transmembrane helix</keyword>
<dbReference type="Proteomes" id="UP000229526">
    <property type="component" value="Unassembled WGS sequence"/>
</dbReference>
<evidence type="ECO:0000256" key="2">
    <source>
        <dbReference type="ARBA" id="ARBA00022729"/>
    </source>
</evidence>
<evidence type="ECO:0000256" key="3">
    <source>
        <dbReference type="SAM" id="Phobius"/>
    </source>
</evidence>
<name>A0A2H0ULG9_9BACT</name>
<organism evidence="4 5">
    <name type="scientific">Candidatus Harrisonbacteria bacterium CG10_big_fil_rev_8_21_14_0_10_49_15</name>
    <dbReference type="NCBI Taxonomy" id="1974587"/>
    <lineage>
        <taxon>Bacteria</taxon>
        <taxon>Candidatus Harrisoniibacteriota</taxon>
    </lineage>
</organism>
<comment type="similarity">
    <text evidence="1">Belongs to the ice-binding protein family.</text>
</comment>
<gene>
    <name evidence="4" type="ORF">COU11_01620</name>
</gene>
<evidence type="ECO:0008006" key="6">
    <source>
        <dbReference type="Google" id="ProtNLM"/>
    </source>
</evidence>
<keyword evidence="2" id="KW-0732">Signal</keyword>
<accession>A0A2H0ULG9</accession>
<dbReference type="InterPro" id="IPR021884">
    <property type="entry name" value="Ice-bd_prot"/>
</dbReference>
<dbReference type="Pfam" id="PF11999">
    <property type="entry name" value="Ice_binding"/>
    <property type="match status" value="1"/>
</dbReference>
<keyword evidence="3" id="KW-0472">Membrane</keyword>
<dbReference type="AlphaFoldDB" id="A0A2H0ULG9"/>
<feature type="transmembrane region" description="Helical" evidence="3">
    <location>
        <begin position="46"/>
        <end position="65"/>
    </location>
</feature>
<dbReference type="EMBL" id="PFBD01000015">
    <property type="protein sequence ID" value="PIR87233.1"/>
    <property type="molecule type" value="Genomic_DNA"/>
</dbReference>
<proteinExistence type="inferred from homology"/>
<evidence type="ECO:0000313" key="5">
    <source>
        <dbReference type="Proteomes" id="UP000229526"/>
    </source>
</evidence>
<evidence type="ECO:0000313" key="4">
    <source>
        <dbReference type="EMBL" id="PIR87233.1"/>
    </source>
</evidence>
<reference evidence="5" key="1">
    <citation type="submission" date="2017-09" db="EMBL/GenBank/DDBJ databases">
        <title>Depth-based differentiation of microbial function through sediment-hosted aquifers and enrichment of novel symbionts in the deep terrestrial subsurface.</title>
        <authorList>
            <person name="Probst A.J."/>
            <person name="Ladd B."/>
            <person name="Jarett J.K."/>
            <person name="Geller-Mcgrath D.E."/>
            <person name="Sieber C.M.K."/>
            <person name="Emerson J.B."/>
            <person name="Anantharaman K."/>
            <person name="Thomas B.C."/>
            <person name="Malmstrom R."/>
            <person name="Stieglmeier M."/>
            <person name="Klingl A."/>
            <person name="Woyke T."/>
            <person name="Ryan C.M."/>
            <person name="Banfield J.F."/>
        </authorList>
    </citation>
    <scope>NUCLEOTIDE SEQUENCE [LARGE SCALE GENOMIC DNA]</scope>
</reference>
<sequence length="220" mass="23968">MTWWSNVTQSRKHYSPQTVLTELGVFSAEVLSELQHLLRLRKARPVRIGAILLLSISAVALLFQATPKNNAPIQLEKLTSSYQELIALPCEENLSTQSLVDATLKPGVYCIKRDFRHTGVIEFDGRGDPNAQFILQIHGRFIADPGAVIQLTGKTKPENVIIISSDSITISANNKTAGILVAKNNIFIGQNTRFTGTLISAQGTVEDNSTLGTEAIANSL</sequence>
<protein>
    <recommendedName>
        <fullName evidence="6">DUF3494 domain-containing protein</fullName>
    </recommendedName>
</protein>